<dbReference type="NCBIfam" id="TIGR03317">
    <property type="entry name" value="ygfZ_signature"/>
    <property type="match status" value="1"/>
</dbReference>
<evidence type="ECO:0000259" key="4">
    <source>
        <dbReference type="Pfam" id="PF25455"/>
    </source>
</evidence>
<dbReference type="EMBL" id="GAKP01007138">
    <property type="protein sequence ID" value="JAC51814.1"/>
    <property type="molecule type" value="Transcribed_RNA"/>
</dbReference>
<dbReference type="OMA" id="MDRLHGV"/>
<dbReference type="PANTHER" id="PTHR22602:SF0">
    <property type="entry name" value="TRANSFERASE CAF17, MITOCHONDRIAL-RELATED"/>
    <property type="match status" value="1"/>
</dbReference>
<dbReference type="Proteomes" id="UP001652620">
    <property type="component" value="Chromosome 2"/>
</dbReference>
<dbReference type="GO" id="GO:0005759">
    <property type="term" value="C:mitochondrial matrix"/>
    <property type="evidence" value="ECO:0007669"/>
    <property type="project" value="TreeGrafter"/>
</dbReference>
<accession>A0A034WAU5</accession>
<keyword evidence="5 7" id="KW-0808">Transferase</keyword>
<dbReference type="RefSeq" id="XP_049306372.1">
    <property type="nucleotide sequence ID" value="XM_049450415.1"/>
</dbReference>
<evidence type="ECO:0000313" key="6">
    <source>
        <dbReference type="Proteomes" id="UP001652620"/>
    </source>
</evidence>
<proteinExistence type="predicted"/>
<organism evidence="5">
    <name type="scientific">Bactrocera dorsalis</name>
    <name type="common">Oriental fruit fly</name>
    <name type="synonym">Dacus dorsalis</name>
    <dbReference type="NCBI Taxonomy" id="27457"/>
    <lineage>
        <taxon>Eukaryota</taxon>
        <taxon>Metazoa</taxon>
        <taxon>Ecdysozoa</taxon>
        <taxon>Arthropoda</taxon>
        <taxon>Hexapoda</taxon>
        <taxon>Insecta</taxon>
        <taxon>Pterygota</taxon>
        <taxon>Neoptera</taxon>
        <taxon>Endopterygota</taxon>
        <taxon>Diptera</taxon>
        <taxon>Brachycera</taxon>
        <taxon>Muscomorpha</taxon>
        <taxon>Tephritoidea</taxon>
        <taxon>Tephritidae</taxon>
        <taxon>Bactrocera</taxon>
        <taxon>Bactrocera</taxon>
    </lineage>
</organism>
<dbReference type="InterPro" id="IPR057460">
    <property type="entry name" value="CAF17_C"/>
</dbReference>
<keyword evidence="2" id="KW-0809">Transit peptide</keyword>
<reference evidence="5" key="1">
    <citation type="journal article" date="2014" name="BMC Genomics">
        <title>Characterizing the developmental transcriptome of the oriental fruit fly, Bactrocera dorsalis (Diptera: Tephritidae) through comparative genomic analysis with Drosophila melanogaster utilizing modENCODE datasets.</title>
        <authorList>
            <person name="Geib S.M."/>
            <person name="Calla B."/>
            <person name="Hall B."/>
            <person name="Hou S."/>
            <person name="Manoukis N.C."/>
        </authorList>
    </citation>
    <scope>NUCLEOTIDE SEQUENCE</scope>
    <source>
        <strain evidence="5">Punador</strain>
    </source>
</reference>
<protein>
    <submittedName>
        <fullName evidence="5">Putative transferase CAF17-like protein, mitochondrial</fullName>
    </submittedName>
    <submittedName>
        <fullName evidence="7">Transferase CAF17 homolog, mitochondrial</fullName>
    </submittedName>
</protein>
<evidence type="ECO:0000313" key="7">
    <source>
        <dbReference type="RefSeq" id="XP_049306372.1"/>
    </source>
</evidence>
<dbReference type="GO" id="GO:0016226">
    <property type="term" value="P:iron-sulfur cluster assembly"/>
    <property type="evidence" value="ECO:0007669"/>
    <property type="project" value="TreeGrafter"/>
</dbReference>
<dbReference type="InterPro" id="IPR017703">
    <property type="entry name" value="YgfZ/GCV_T_CS"/>
</dbReference>
<keyword evidence="3" id="KW-0496">Mitochondrion</keyword>
<dbReference type="AlphaFoldDB" id="A0A034WAU5"/>
<feature type="domain" description="CAF17 C-terminal" evidence="4">
    <location>
        <begin position="273"/>
        <end position="342"/>
    </location>
</feature>
<evidence type="ECO:0000256" key="3">
    <source>
        <dbReference type="ARBA" id="ARBA00023128"/>
    </source>
</evidence>
<dbReference type="InterPro" id="IPR027266">
    <property type="entry name" value="TrmE/GcvT-like"/>
</dbReference>
<name>A0A034WAU5_BACDO</name>
<comment type="subcellular location">
    <subcellularLocation>
        <location evidence="1">Mitochondrion</location>
    </subcellularLocation>
</comment>
<evidence type="ECO:0000313" key="5">
    <source>
        <dbReference type="EMBL" id="JAC51814.1"/>
    </source>
</evidence>
<dbReference type="InterPro" id="IPR045179">
    <property type="entry name" value="YgfZ/GcvT"/>
</dbReference>
<dbReference type="Pfam" id="PF25455">
    <property type="entry name" value="Beta-barrel_CAF17_C"/>
    <property type="match status" value="1"/>
</dbReference>
<dbReference type="EMBL" id="GAKP01007140">
    <property type="protein sequence ID" value="JAC51812.1"/>
    <property type="molecule type" value="Transcribed_RNA"/>
</dbReference>
<evidence type="ECO:0000256" key="1">
    <source>
        <dbReference type="ARBA" id="ARBA00004173"/>
    </source>
</evidence>
<dbReference type="GO" id="GO:0016740">
    <property type="term" value="F:transferase activity"/>
    <property type="evidence" value="ECO:0007669"/>
    <property type="project" value="UniProtKB-KW"/>
</dbReference>
<reference evidence="6 7" key="2">
    <citation type="submission" date="2025-05" db="UniProtKB">
        <authorList>
            <consortium name="RefSeq"/>
        </authorList>
    </citation>
    <scope>NUCLEOTIDE SEQUENCE [LARGE SCALE GENOMIC DNA]</scope>
    <source>
        <tissue evidence="7">Adult</tissue>
    </source>
</reference>
<dbReference type="OrthoDB" id="191995at2759"/>
<dbReference type="PANTHER" id="PTHR22602">
    <property type="entry name" value="TRANSFERASE CAF17, MITOCHONDRIAL-RELATED"/>
    <property type="match status" value="1"/>
</dbReference>
<dbReference type="Gene3D" id="3.30.1360.120">
    <property type="entry name" value="Probable tRNA modification gtpase trme, domain 1"/>
    <property type="match status" value="1"/>
</dbReference>
<gene>
    <name evidence="5" type="primary">CAF17</name>
    <name evidence="7" type="synonym">LOC125776835</name>
</gene>
<evidence type="ECO:0000256" key="2">
    <source>
        <dbReference type="ARBA" id="ARBA00022946"/>
    </source>
</evidence>
<keyword evidence="6" id="KW-1185">Reference proteome</keyword>
<sequence length="354" mass="40284">MNILKGLTKIKSSFARFIETTNNFMWVQRNEKFADKRLVVEQLTDRVLVRVKGEEVVPFLQGLITNDMTHLQSGSTPLPKTSAMYTMFLNKAGRVLYDSIIYRTPEPNTYLIECDKFISNELRRHLRLYRVRRNIQIDAVDGEYRPWIVFNPVGSVVRMDTSVQVGQEVISTPDPRIRDLGTRVITKTDKTWKDLANMFSKSGDITVAKPTNDCNYRMHRYRYGVGEGVQDLPPGKSFPLEANCDYMHGVSFHKGCYLGQELTARVHHTGVVRKRIMPLRLSVPASPKSINISTEAGTNIGVIRGANLDRALGLLRVEQALGSTKLFVDGNICYVEKPYWWPNELPKKARVEGC</sequence>
<dbReference type="SUPFAM" id="SSF103025">
    <property type="entry name" value="Folate-binding domain"/>
    <property type="match status" value="1"/>
</dbReference>
<dbReference type="SMR" id="A0A034WAU5"/>